<dbReference type="AlphaFoldDB" id="A0A037ZIU2"/>
<evidence type="ECO:0000313" key="2">
    <source>
        <dbReference type="Proteomes" id="UP000026249"/>
    </source>
</evidence>
<dbReference type="Proteomes" id="UP000026249">
    <property type="component" value="Unassembled WGS sequence"/>
</dbReference>
<reference evidence="1 2" key="1">
    <citation type="submission" date="2014-03" db="EMBL/GenBank/DDBJ databases">
        <title>Draft Genome Sequence of Actibacterium mucosum KCTC 23349, a Marine Alphaproteobacterium with Complex Ionic Requirements Isolated from Mediterranean Seawater at Malvarrosa Beach, Valencia, Spain.</title>
        <authorList>
            <person name="Arahal D.R."/>
            <person name="Shao Z."/>
            <person name="Lai Q."/>
            <person name="Pujalte M.J."/>
        </authorList>
    </citation>
    <scope>NUCLEOTIDE SEQUENCE [LARGE SCALE GENOMIC DNA]</scope>
    <source>
        <strain evidence="1 2">KCTC 23349</strain>
    </source>
</reference>
<accession>A0A037ZIU2</accession>
<organism evidence="1 2">
    <name type="scientific">Actibacterium mucosum KCTC 23349</name>
    <dbReference type="NCBI Taxonomy" id="1454373"/>
    <lineage>
        <taxon>Bacteria</taxon>
        <taxon>Pseudomonadati</taxon>
        <taxon>Pseudomonadota</taxon>
        <taxon>Alphaproteobacteria</taxon>
        <taxon>Rhodobacterales</taxon>
        <taxon>Roseobacteraceae</taxon>
        <taxon>Actibacterium</taxon>
    </lineage>
</organism>
<gene>
    <name evidence="1" type="ORF">ACMU_05210</name>
</gene>
<protein>
    <submittedName>
        <fullName evidence="1">Uncharacterized protein</fullName>
    </submittedName>
</protein>
<sequence>MTHDRDGLVIEDDTGNVEAQIIVVKNSNNQHHRYTEFVLSPFDTGPAAVMVHLKGISRPVGTRRAWFWQSLGWNCRLI</sequence>
<proteinExistence type="predicted"/>
<comment type="caution">
    <text evidence="1">The sequence shown here is derived from an EMBL/GenBank/DDBJ whole genome shotgun (WGS) entry which is preliminary data.</text>
</comment>
<keyword evidence="2" id="KW-1185">Reference proteome</keyword>
<dbReference type="EMBL" id="JFKE01000002">
    <property type="protein sequence ID" value="KAJ56345.1"/>
    <property type="molecule type" value="Genomic_DNA"/>
</dbReference>
<evidence type="ECO:0000313" key="1">
    <source>
        <dbReference type="EMBL" id="KAJ56345.1"/>
    </source>
</evidence>
<name>A0A037ZIU2_9RHOB</name>